<organism evidence="3 4">
    <name type="scientific">Gilvimarinus japonicus</name>
    <dbReference type="NCBI Taxonomy" id="1796469"/>
    <lineage>
        <taxon>Bacteria</taxon>
        <taxon>Pseudomonadati</taxon>
        <taxon>Pseudomonadota</taxon>
        <taxon>Gammaproteobacteria</taxon>
        <taxon>Cellvibrionales</taxon>
        <taxon>Cellvibrionaceae</taxon>
        <taxon>Gilvimarinus</taxon>
    </lineage>
</organism>
<dbReference type="InterPro" id="IPR016936">
    <property type="entry name" value="UCP029693"/>
</dbReference>
<sequence>MESLGRTWRKLTRRNNSVSDTSSVDEAETTSSDSSDDSERGSARWGWLLLPLLLLLLVLLALGWYWSWMPPSFNVGARAEVKLEQMNRSPVVGAATTITLMEVAGTLLDKPGGYLSNDVTPPSWWLDNMPNWEYGVLIQVRDMNKAMREAFSRSQSQSLEDEDLALAESRFNFNNDSWLFPPSEKQYRQGISHLQAYLDRLTDPANQDAQFFARADNLRYWLSTVETRLGNLSQRLSASVGQQRLNTDLAGDSAASAATPKPHDNYVKTPWLEIDDVYYEARGASWALMHLLRAAEKDFSDILVKKNALVSLRQIIRELEATQHTIYSPMILNGSGFGMLANHSLVMASYISRANAAIINLRELLEQG</sequence>
<keyword evidence="4" id="KW-1185">Reference proteome</keyword>
<keyword evidence="2" id="KW-1133">Transmembrane helix</keyword>
<keyword evidence="2" id="KW-0812">Transmembrane</keyword>
<gene>
    <name evidence="3" type="ORF">ACFOEB_00840</name>
</gene>
<evidence type="ECO:0000313" key="4">
    <source>
        <dbReference type="Proteomes" id="UP001595548"/>
    </source>
</evidence>
<reference evidence="4" key="1">
    <citation type="journal article" date="2019" name="Int. J. Syst. Evol. Microbiol.">
        <title>The Global Catalogue of Microorganisms (GCM) 10K type strain sequencing project: providing services to taxonomists for standard genome sequencing and annotation.</title>
        <authorList>
            <consortium name="The Broad Institute Genomics Platform"/>
            <consortium name="The Broad Institute Genome Sequencing Center for Infectious Disease"/>
            <person name="Wu L."/>
            <person name="Ma J."/>
        </authorList>
    </citation>
    <scope>NUCLEOTIDE SEQUENCE [LARGE SCALE GENOMIC DNA]</scope>
    <source>
        <strain evidence="4">KCTC 52141</strain>
    </source>
</reference>
<evidence type="ECO:0000256" key="1">
    <source>
        <dbReference type="SAM" id="MobiDB-lite"/>
    </source>
</evidence>
<name>A0ABV7HIN6_9GAMM</name>
<dbReference type="Proteomes" id="UP001595548">
    <property type="component" value="Unassembled WGS sequence"/>
</dbReference>
<accession>A0ABV7HIN6</accession>
<protein>
    <submittedName>
        <fullName evidence="3">DUF2333 family protein</fullName>
    </submittedName>
</protein>
<proteinExistence type="predicted"/>
<dbReference type="Pfam" id="PF10095">
    <property type="entry name" value="DUF2333"/>
    <property type="match status" value="1"/>
</dbReference>
<dbReference type="RefSeq" id="WP_382413662.1">
    <property type="nucleotide sequence ID" value="NZ_AP031500.1"/>
</dbReference>
<evidence type="ECO:0000256" key="2">
    <source>
        <dbReference type="SAM" id="Phobius"/>
    </source>
</evidence>
<dbReference type="EMBL" id="JBHRTL010000001">
    <property type="protein sequence ID" value="MFC3153735.1"/>
    <property type="molecule type" value="Genomic_DNA"/>
</dbReference>
<dbReference type="PIRSF" id="PIRSF029693">
    <property type="entry name" value="UCP029693"/>
    <property type="match status" value="1"/>
</dbReference>
<feature type="transmembrane region" description="Helical" evidence="2">
    <location>
        <begin position="45"/>
        <end position="66"/>
    </location>
</feature>
<keyword evidence="2" id="KW-0472">Membrane</keyword>
<evidence type="ECO:0000313" key="3">
    <source>
        <dbReference type="EMBL" id="MFC3153735.1"/>
    </source>
</evidence>
<feature type="region of interest" description="Disordered" evidence="1">
    <location>
        <begin position="14"/>
        <end position="41"/>
    </location>
</feature>
<comment type="caution">
    <text evidence="3">The sequence shown here is derived from an EMBL/GenBank/DDBJ whole genome shotgun (WGS) entry which is preliminary data.</text>
</comment>